<feature type="transmembrane region" description="Helical" evidence="8">
    <location>
        <begin position="182"/>
        <end position="200"/>
    </location>
</feature>
<dbReference type="SUPFAM" id="SSF103473">
    <property type="entry name" value="MFS general substrate transporter"/>
    <property type="match status" value="1"/>
</dbReference>
<feature type="transmembrane region" description="Helical" evidence="8">
    <location>
        <begin position="112"/>
        <end position="132"/>
    </location>
</feature>
<feature type="domain" description="Major facilitator superfamily (MFS) profile" evidence="9">
    <location>
        <begin position="13"/>
        <end position="459"/>
    </location>
</feature>
<feature type="transmembrane region" description="Helical" evidence="8">
    <location>
        <begin position="49"/>
        <end position="70"/>
    </location>
</feature>
<evidence type="ECO:0000256" key="4">
    <source>
        <dbReference type="ARBA" id="ARBA00022692"/>
    </source>
</evidence>
<evidence type="ECO:0000256" key="8">
    <source>
        <dbReference type="SAM" id="Phobius"/>
    </source>
</evidence>
<feature type="transmembrane region" description="Helical" evidence="8">
    <location>
        <begin position="436"/>
        <end position="453"/>
    </location>
</feature>
<feature type="transmembrane region" description="Helical" evidence="8">
    <location>
        <begin position="367"/>
        <end position="393"/>
    </location>
</feature>
<reference evidence="10 11" key="1">
    <citation type="submission" date="2024-07" db="EMBL/GenBank/DDBJ databases">
        <title>Section-level genome sequencing and comparative genomics of Aspergillus sections Usti and Cavernicolus.</title>
        <authorList>
            <consortium name="Lawrence Berkeley National Laboratory"/>
            <person name="Nybo J.L."/>
            <person name="Vesth T.C."/>
            <person name="Theobald S."/>
            <person name="Frisvad J.C."/>
            <person name="Larsen T.O."/>
            <person name="Kjaerboelling I."/>
            <person name="Rothschild-Mancinelli K."/>
            <person name="Lyhne E.K."/>
            <person name="Kogle M.E."/>
            <person name="Barry K."/>
            <person name="Clum A."/>
            <person name="Na H."/>
            <person name="Ledsgaard L."/>
            <person name="Lin J."/>
            <person name="Lipzen A."/>
            <person name="Kuo A."/>
            <person name="Riley R."/>
            <person name="Mondo S."/>
            <person name="Labutti K."/>
            <person name="Haridas S."/>
            <person name="Pangalinan J."/>
            <person name="Salamov A.A."/>
            <person name="Simmons B.A."/>
            <person name="Magnuson J.K."/>
            <person name="Chen J."/>
            <person name="Drula E."/>
            <person name="Henrissat B."/>
            <person name="Wiebenga A."/>
            <person name="Lubbers R.J."/>
            <person name="Gomes A.C."/>
            <person name="Makela M.R."/>
            <person name="Stajich J."/>
            <person name="Grigoriev I.V."/>
            <person name="Mortensen U.H."/>
            <person name="De Vries R.P."/>
            <person name="Baker S.E."/>
            <person name="Andersen M.R."/>
        </authorList>
    </citation>
    <scope>NUCLEOTIDE SEQUENCE [LARGE SCALE GENOMIC DNA]</scope>
    <source>
        <strain evidence="10 11">CBS 209.92</strain>
    </source>
</reference>
<feature type="transmembrane region" description="Helical" evidence="8">
    <location>
        <begin position="306"/>
        <end position="326"/>
    </location>
</feature>
<comment type="similarity">
    <text evidence="2 7">Belongs to the major facilitator superfamily. Sugar transporter (TC 2.A.1.1) family.</text>
</comment>
<dbReference type="InterPro" id="IPR005828">
    <property type="entry name" value="MFS_sugar_transport-like"/>
</dbReference>
<keyword evidence="11" id="KW-1185">Reference proteome</keyword>
<dbReference type="PANTHER" id="PTHR48022:SF46">
    <property type="entry name" value="SUGAR TRANSPORTER, PUTATIVE (AFU_ORTHOLOGUE AFUA_1G11830)-RELATED"/>
    <property type="match status" value="1"/>
</dbReference>
<dbReference type="PROSITE" id="PS50850">
    <property type="entry name" value="MFS"/>
    <property type="match status" value="1"/>
</dbReference>
<evidence type="ECO:0000256" key="3">
    <source>
        <dbReference type="ARBA" id="ARBA00022448"/>
    </source>
</evidence>
<keyword evidence="4 8" id="KW-0812">Transmembrane</keyword>
<dbReference type="InterPro" id="IPR020846">
    <property type="entry name" value="MFS_dom"/>
</dbReference>
<evidence type="ECO:0000259" key="9">
    <source>
        <dbReference type="PROSITE" id="PS50850"/>
    </source>
</evidence>
<dbReference type="InterPro" id="IPR036259">
    <property type="entry name" value="MFS_trans_sf"/>
</dbReference>
<keyword evidence="3 7" id="KW-0813">Transport</keyword>
<dbReference type="EMBL" id="JBFTWV010000068">
    <property type="protein sequence ID" value="KAL2789178.1"/>
    <property type="molecule type" value="Genomic_DNA"/>
</dbReference>
<dbReference type="NCBIfam" id="TIGR00879">
    <property type="entry name" value="SP"/>
    <property type="match status" value="1"/>
</dbReference>
<dbReference type="Pfam" id="PF00083">
    <property type="entry name" value="Sugar_tr"/>
    <property type="match status" value="1"/>
</dbReference>
<feature type="transmembrane region" description="Helical" evidence="8">
    <location>
        <begin position="333"/>
        <end position="355"/>
    </location>
</feature>
<comment type="subcellular location">
    <subcellularLocation>
        <location evidence="1">Membrane</location>
        <topology evidence="1">Multi-pass membrane protein</topology>
    </subcellularLocation>
</comment>
<dbReference type="InterPro" id="IPR003663">
    <property type="entry name" value="Sugar/inositol_transpt"/>
</dbReference>
<keyword evidence="6 8" id="KW-0472">Membrane</keyword>
<evidence type="ECO:0000313" key="11">
    <source>
        <dbReference type="Proteomes" id="UP001610563"/>
    </source>
</evidence>
<dbReference type="Proteomes" id="UP001610563">
    <property type="component" value="Unassembled WGS sequence"/>
</dbReference>
<feature type="transmembrane region" description="Helical" evidence="8">
    <location>
        <begin position="7"/>
        <end position="26"/>
    </location>
</feature>
<gene>
    <name evidence="10" type="ORF">BJX66DRAFT_339605</name>
</gene>
<protein>
    <submittedName>
        <fullName evidence="10">General substrate transporter</fullName>
    </submittedName>
</protein>
<keyword evidence="5 8" id="KW-1133">Transmembrane helix</keyword>
<feature type="transmembrane region" description="Helical" evidence="8">
    <location>
        <begin position="82"/>
        <end position="100"/>
    </location>
</feature>
<evidence type="ECO:0000256" key="2">
    <source>
        <dbReference type="ARBA" id="ARBA00010992"/>
    </source>
</evidence>
<organism evidence="10 11">
    <name type="scientific">Aspergillus keveii</name>
    <dbReference type="NCBI Taxonomy" id="714993"/>
    <lineage>
        <taxon>Eukaryota</taxon>
        <taxon>Fungi</taxon>
        <taxon>Dikarya</taxon>
        <taxon>Ascomycota</taxon>
        <taxon>Pezizomycotina</taxon>
        <taxon>Eurotiomycetes</taxon>
        <taxon>Eurotiomycetidae</taxon>
        <taxon>Eurotiales</taxon>
        <taxon>Aspergillaceae</taxon>
        <taxon>Aspergillus</taxon>
        <taxon>Aspergillus subgen. Nidulantes</taxon>
    </lineage>
</organism>
<dbReference type="PANTHER" id="PTHR48022">
    <property type="entry name" value="PLASTIDIC GLUCOSE TRANSPORTER 4"/>
    <property type="match status" value="1"/>
</dbReference>
<dbReference type="PROSITE" id="PS51257">
    <property type="entry name" value="PROKAR_LIPOPROTEIN"/>
    <property type="match status" value="1"/>
</dbReference>
<comment type="caution">
    <text evidence="10">The sequence shown here is derived from an EMBL/GenBank/DDBJ whole genome shotgun (WGS) entry which is preliminary data.</text>
</comment>
<name>A0ABR4G1Y7_9EURO</name>
<dbReference type="InterPro" id="IPR050360">
    <property type="entry name" value="MFS_Sugar_Transporters"/>
</dbReference>
<evidence type="ECO:0000256" key="1">
    <source>
        <dbReference type="ARBA" id="ARBA00004141"/>
    </source>
</evidence>
<sequence length="508" mass="56444">MAPTKQVWYNWYAGLVAAGCMILMGYDSSVFNSVQASENWKSAMSHPDAHMIGLINTVYTVGGIVTGWFLSGPTADYLGRRYGMGIGCMITVVATFLQAFPPVKGRLACFMVGRVFIGVGTAFAITAGPIYIGEVTASNIRGKVMSFWQMFFSVGSFIAYWINFACARNRDKLGHWDWKMVVIFQLMMPLVICAQLPFLPESPRWLIAKKNDYAGAKAALMRVRSSEEEVDAEILSIREAIAYEKESAPNKREVYLALIKNKTIRKRVILAFVINIGQQLTGQGTLNSYSSTIYQKVFTSVDTINLINALNGTFGIIFTLNATWTVDRFGRKWLFMIGACGMAICTMLIAVVGLTTPDVNGTKSYSVGVGIATLAFAFAFFFKPSWGAVVWIYTSEIFPMHVRAQGTGMSVQMQGVANTIFQQFFPIFFRNEGLKTFFFFMTTNVCLIAFTYFCLPETKNVPLEQMDALFGDVDHTTTKSVELMDDTLGDKKPEAAEVEMAPRRQASV</sequence>
<dbReference type="Gene3D" id="1.20.1250.20">
    <property type="entry name" value="MFS general substrate transporter like domains"/>
    <property type="match status" value="1"/>
</dbReference>
<evidence type="ECO:0000256" key="5">
    <source>
        <dbReference type="ARBA" id="ARBA00022989"/>
    </source>
</evidence>
<accession>A0ABR4G1Y7</accession>
<proteinExistence type="inferred from homology"/>
<dbReference type="InterPro" id="IPR005829">
    <property type="entry name" value="Sugar_transporter_CS"/>
</dbReference>
<feature type="transmembrane region" description="Helical" evidence="8">
    <location>
        <begin position="144"/>
        <end position="162"/>
    </location>
</feature>
<dbReference type="PRINTS" id="PR00171">
    <property type="entry name" value="SUGRTRNSPORT"/>
</dbReference>
<evidence type="ECO:0000256" key="6">
    <source>
        <dbReference type="ARBA" id="ARBA00023136"/>
    </source>
</evidence>
<evidence type="ECO:0000313" key="10">
    <source>
        <dbReference type="EMBL" id="KAL2789178.1"/>
    </source>
</evidence>
<dbReference type="PROSITE" id="PS00216">
    <property type="entry name" value="SUGAR_TRANSPORT_1"/>
    <property type="match status" value="1"/>
</dbReference>
<evidence type="ECO:0000256" key="7">
    <source>
        <dbReference type="RuleBase" id="RU003346"/>
    </source>
</evidence>